<evidence type="ECO:0000256" key="11">
    <source>
        <dbReference type="ARBA" id="ARBA00023136"/>
    </source>
</evidence>
<comment type="similarity">
    <text evidence="3 12">Belongs to the CcmD/CycX/HelD family.</text>
</comment>
<dbReference type="InterPro" id="IPR007078">
    <property type="entry name" value="Haem_export_protD_CcmD"/>
</dbReference>
<keyword evidence="6 12" id="KW-1003">Cell membrane</keyword>
<comment type="caution">
    <text evidence="13">The sequence shown here is derived from an EMBL/GenBank/DDBJ whole genome shotgun (WGS) entry which is preliminary data.</text>
</comment>
<evidence type="ECO:0000256" key="2">
    <source>
        <dbReference type="ARBA" id="ARBA00004377"/>
    </source>
</evidence>
<organism evidence="13 14">
    <name type="scientific">Sinobacterium caligoides</name>
    <dbReference type="NCBI Taxonomy" id="933926"/>
    <lineage>
        <taxon>Bacteria</taxon>
        <taxon>Pseudomonadati</taxon>
        <taxon>Pseudomonadota</taxon>
        <taxon>Gammaproteobacteria</taxon>
        <taxon>Cellvibrionales</taxon>
        <taxon>Spongiibacteraceae</taxon>
        <taxon>Sinobacterium</taxon>
    </lineage>
</organism>
<sequence>MYFDSIQDLIAMGGHGPYVWGAYAVAAVVLISLVVQPLRVKKRFVLLQKNELRRLDRSQKSV</sequence>
<evidence type="ECO:0000256" key="4">
    <source>
        <dbReference type="ARBA" id="ARBA00016461"/>
    </source>
</evidence>
<dbReference type="GO" id="GO:0017004">
    <property type="term" value="P:cytochrome complex assembly"/>
    <property type="evidence" value="ECO:0007669"/>
    <property type="project" value="UniProtKB-KW"/>
</dbReference>
<evidence type="ECO:0000256" key="9">
    <source>
        <dbReference type="ARBA" id="ARBA00022748"/>
    </source>
</evidence>
<keyword evidence="8 12" id="KW-0812">Transmembrane</keyword>
<dbReference type="PANTHER" id="PTHR37531:SF1">
    <property type="entry name" value="HEME EXPORTER PROTEIN D"/>
    <property type="match status" value="1"/>
</dbReference>
<protein>
    <recommendedName>
        <fullName evidence="4 12">Heme exporter protein D</fullName>
    </recommendedName>
</protein>
<comment type="function">
    <text evidence="1 12">Required for the export of heme to the periplasm for the biogenesis of c-type cytochromes.</text>
</comment>
<evidence type="ECO:0000256" key="8">
    <source>
        <dbReference type="ARBA" id="ARBA00022692"/>
    </source>
</evidence>
<gene>
    <name evidence="13" type="ORF">EDC56_0186</name>
</gene>
<accession>A0A3N2DXW3</accession>
<dbReference type="Pfam" id="PF04995">
    <property type="entry name" value="CcmD"/>
    <property type="match status" value="1"/>
</dbReference>
<keyword evidence="10 12" id="KW-1133">Transmembrane helix</keyword>
<evidence type="ECO:0000313" key="14">
    <source>
        <dbReference type="Proteomes" id="UP000275394"/>
    </source>
</evidence>
<keyword evidence="9 12" id="KW-0201">Cytochrome c-type biogenesis</keyword>
<dbReference type="NCBIfam" id="TIGR03141">
    <property type="entry name" value="cytochro_ccmD"/>
    <property type="match status" value="1"/>
</dbReference>
<name>A0A3N2DXW3_9GAMM</name>
<reference evidence="13 14" key="1">
    <citation type="submission" date="2018-11" db="EMBL/GenBank/DDBJ databases">
        <title>Genomic Encyclopedia of Type Strains, Phase IV (KMG-IV): sequencing the most valuable type-strain genomes for metagenomic binning, comparative biology and taxonomic classification.</title>
        <authorList>
            <person name="Goeker M."/>
        </authorList>
    </citation>
    <scope>NUCLEOTIDE SEQUENCE [LARGE SCALE GENOMIC DNA]</scope>
    <source>
        <strain evidence="13 14">DSM 100316</strain>
    </source>
</reference>
<keyword evidence="11 12" id="KW-0472">Membrane</keyword>
<evidence type="ECO:0000256" key="3">
    <source>
        <dbReference type="ARBA" id="ARBA00008741"/>
    </source>
</evidence>
<evidence type="ECO:0000256" key="7">
    <source>
        <dbReference type="ARBA" id="ARBA00022519"/>
    </source>
</evidence>
<evidence type="ECO:0000256" key="1">
    <source>
        <dbReference type="ARBA" id="ARBA00002442"/>
    </source>
</evidence>
<keyword evidence="5 12" id="KW-0813">Transport</keyword>
<evidence type="ECO:0000313" key="13">
    <source>
        <dbReference type="EMBL" id="ROS04673.1"/>
    </source>
</evidence>
<dbReference type="EMBL" id="RKHR01000003">
    <property type="protein sequence ID" value="ROS04673.1"/>
    <property type="molecule type" value="Genomic_DNA"/>
</dbReference>
<dbReference type="PANTHER" id="PTHR37531">
    <property type="entry name" value="HEME EXPORTER PROTEIN D"/>
    <property type="match status" value="1"/>
</dbReference>
<dbReference type="AlphaFoldDB" id="A0A3N2DXW3"/>
<dbReference type="GO" id="GO:0015886">
    <property type="term" value="P:heme transport"/>
    <property type="evidence" value="ECO:0007669"/>
    <property type="project" value="InterPro"/>
</dbReference>
<evidence type="ECO:0000256" key="10">
    <source>
        <dbReference type="ARBA" id="ARBA00022989"/>
    </source>
</evidence>
<evidence type="ECO:0000256" key="6">
    <source>
        <dbReference type="ARBA" id="ARBA00022475"/>
    </source>
</evidence>
<evidence type="ECO:0000256" key="5">
    <source>
        <dbReference type="ARBA" id="ARBA00022448"/>
    </source>
</evidence>
<proteinExistence type="inferred from homology"/>
<dbReference type="GO" id="GO:0005886">
    <property type="term" value="C:plasma membrane"/>
    <property type="evidence" value="ECO:0007669"/>
    <property type="project" value="UniProtKB-SubCell"/>
</dbReference>
<dbReference type="InterPro" id="IPR052075">
    <property type="entry name" value="Heme_exporter_D"/>
</dbReference>
<dbReference type="Proteomes" id="UP000275394">
    <property type="component" value="Unassembled WGS sequence"/>
</dbReference>
<feature type="transmembrane region" description="Helical" evidence="12">
    <location>
        <begin position="20"/>
        <end position="40"/>
    </location>
</feature>
<evidence type="ECO:0000256" key="12">
    <source>
        <dbReference type="RuleBase" id="RU363101"/>
    </source>
</evidence>
<comment type="subcellular location">
    <subcellularLocation>
        <location evidence="2 12">Cell inner membrane</location>
        <topology evidence="2 12">Single-pass membrane protein</topology>
    </subcellularLocation>
</comment>
<dbReference type="GO" id="GO:1903607">
    <property type="term" value="P:cytochrome c biosynthetic process"/>
    <property type="evidence" value="ECO:0007669"/>
    <property type="project" value="TreeGrafter"/>
</dbReference>
<keyword evidence="7 12" id="KW-0997">Cell inner membrane</keyword>
<dbReference type="RefSeq" id="WP_123710658.1">
    <property type="nucleotide sequence ID" value="NZ_RKHR01000003.1"/>
</dbReference>
<keyword evidence="14" id="KW-1185">Reference proteome</keyword>